<gene>
    <name evidence="1" type="ORF">KEF85_05430</name>
</gene>
<dbReference type="Proteomes" id="UP000676649">
    <property type="component" value="Chromosome"/>
</dbReference>
<sequence length="137" mass="15840">MLDKFGTTQQCIDCFVVYLAGHNRPIHEVLFPHTQSLKVAYDNEFSGMARDEVSLVALIETQQKIIADLPSLLSDKHKQFLFSLGKSEPDWSLMPFDHLYELPAIRWKLLNLQKLKQRNPKKIALQCEKLEMLLSRG</sequence>
<keyword evidence="2" id="KW-1185">Reference proteome</keyword>
<reference evidence="1" key="1">
    <citation type="submission" date="2021-04" db="EMBL/GenBank/DDBJ databases">
        <title>Draft genome sequence data of methanotrophic Methylovulum sp. strain S1L and Methylomonas sp. strain S2AM isolated from boreal lake water columns.</title>
        <authorList>
            <person name="Rissanen A.J."/>
            <person name="Mangayil R."/>
            <person name="Svenning M.M."/>
            <person name="Khanongnuch R."/>
        </authorList>
    </citation>
    <scope>NUCLEOTIDE SEQUENCE</scope>
    <source>
        <strain evidence="1">S2AM</strain>
    </source>
</reference>
<dbReference type="AlphaFoldDB" id="A0A975R9Y2"/>
<evidence type="ECO:0000313" key="1">
    <source>
        <dbReference type="EMBL" id="QWF71900.1"/>
    </source>
</evidence>
<dbReference type="KEGG" id="mpad:KEF85_05430"/>
<dbReference type="RefSeq" id="WP_215583706.1">
    <property type="nucleotide sequence ID" value="NZ_CP073754.1"/>
</dbReference>
<proteinExistence type="predicted"/>
<name>A0A975R9Y2_9GAMM</name>
<organism evidence="1 2">
    <name type="scientific">Methylomonas paludis</name>
    <dbReference type="NCBI Taxonomy" id="1173101"/>
    <lineage>
        <taxon>Bacteria</taxon>
        <taxon>Pseudomonadati</taxon>
        <taxon>Pseudomonadota</taxon>
        <taxon>Gammaproteobacteria</taxon>
        <taxon>Methylococcales</taxon>
        <taxon>Methylococcaceae</taxon>
        <taxon>Methylomonas</taxon>
    </lineage>
</organism>
<evidence type="ECO:0000313" key="2">
    <source>
        <dbReference type="Proteomes" id="UP000676649"/>
    </source>
</evidence>
<protein>
    <recommendedName>
        <fullName evidence="3">Nucleotidyltransferase</fullName>
    </recommendedName>
</protein>
<dbReference type="EMBL" id="CP073754">
    <property type="protein sequence ID" value="QWF71900.1"/>
    <property type="molecule type" value="Genomic_DNA"/>
</dbReference>
<accession>A0A975R9Y2</accession>
<evidence type="ECO:0008006" key="3">
    <source>
        <dbReference type="Google" id="ProtNLM"/>
    </source>
</evidence>